<feature type="compositionally biased region" description="Acidic residues" evidence="1">
    <location>
        <begin position="51"/>
        <end position="60"/>
    </location>
</feature>
<dbReference type="EMBL" id="JXTC01000284">
    <property type="protein sequence ID" value="PON70214.1"/>
    <property type="molecule type" value="Genomic_DNA"/>
</dbReference>
<dbReference type="AlphaFoldDB" id="A0A2P5DAA2"/>
<keyword evidence="3" id="KW-1185">Reference proteome</keyword>
<feature type="region of interest" description="Disordered" evidence="1">
    <location>
        <begin position="1"/>
        <end position="67"/>
    </location>
</feature>
<comment type="caution">
    <text evidence="2">The sequence shown here is derived from an EMBL/GenBank/DDBJ whole genome shotgun (WGS) entry which is preliminary data.</text>
</comment>
<name>A0A2P5DAA2_TREOI</name>
<accession>A0A2P5DAA2</accession>
<reference evidence="3" key="1">
    <citation type="submission" date="2016-06" db="EMBL/GenBank/DDBJ databases">
        <title>Parallel loss of symbiosis genes in relatives of nitrogen-fixing non-legume Parasponia.</title>
        <authorList>
            <person name="Van Velzen R."/>
            <person name="Holmer R."/>
            <person name="Bu F."/>
            <person name="Rutten L."/>
            <person name="Van Zeijl A."/>
            <person name="Liu W."/>
            <person name="Santuari L."/>
            <person name="Cao Q."/>
            <person name="Sharma T."/>
            <person name="Shen D."/>
            <person name="Roswanjaya Y."/>
            <person name="Wardhani T."/>
            <person name="Kalhor M.S."/>
            <person name="Jansen J."/>
            <person name="Van den Hoogen J."/>
            <person name="Gungor B."/>
            <person name="Hartog M."/>
            <person name="Hontelez J."/>
            <person name="Verver J."/>
            <person name="Yang W.-C."/>
            <person name="Schijlen E."/>
            <person name="Repin R."/>
            <person name="Schilthuizen M."/>
            <person name="Schranz E."/>
            <person name="Heidstra R."/>
            <person name="Miyata K."/>
            <person name="Fedorova E."/>
            <person name="Kohlen W."/>
            <person name="Bisseling T."/>
            <person name="Smit S."/>
            <person name="Geurts R."/>
        </authorList>
    </citation>
    <scope>NUCLEOTIDE SEQUENCE [LARGE SCALE GENOMIC DNA]</scope>
    <source>
        <strain evidence="3">cv. RG33-2</strain>
    </source>
</reference>
<organism evidence="2 3">
    <name type="scientific">Trema orientale</name>
    <name type="common">Charcoal tree</name>
    <name type="synonym">Celtis orientalis</name>
    <dbReference type="NCBI Taxonomy" id="63057"/>
    <lineage>
        <taxon>Eukaryota</taxon>
        <taxon>Viridiplantae</taxon>
        <taxon>Streptophyta</taxon>
        <taxon>Embryophyta</taxon>
        <taxon>Tracheophyta</taxon>
        <taxon>Spermatophyta</taxon>
        <taxon>Magnoliopsida</taxon>
        <taxon>eudicotyledons</taxon>
        <taxon>Gunneridae</taxon>
        <taxon>Pentapetalae</taxon>
        <taxon>rosids</taxon>
        <taxon>fabids</taxon>
        <taxon>Rosales</taxon>
        <taxon>Cannabaceae</taxon>
        <taxon>Trema</taxon>
    </lineage>
</organism>
<gene>
    <name evidence="2" type="ORF">TorRG33x02_257640</name>
</gene>
<protein>
    <submittedName>
        <fullName evidence="2">Uncharacterized protein</fullName>
    </submittedName>
</protein>
<evidence type="ECO:0000256" key="1">
    <source>
        <dbReference type="SAM" id="MobiDB-lite"/>
    </source>
</evidence>
<evidence type="ECO:0000313" key="2">
    <source>
        <dbReference type="EMBL" id="PON70214.1"/>
    </source>
</evidence>
<proteinExistence type="predicted"/>
<feature type="compositionally biased region" description="Polar residues" evidence="1">
    <location>
        <begin position="35"/>
        <end position="46"/>
    </location>
</feature>
<evidence type="ECO:0000313" key="3">
    <source>
        <dbReference type="Proteomes" id="UP000237000"/>
    </source>
</evidence>
<dbReference type="Proteomes" id="UP000237000">
    <property type="component" value="Unassembled WGS sequence"/>
</dbReference>
<dbReference type="OrthoDB" id="10344624at2759"/>
<sequence length="67" mass="7285">MGPINPSEQLKLTHLPRDLSLGVPGEKPSRRSHHQPNQPNPNQAGSHNEREVDEDDDGGGDDNQNPG</sequence>
<dbReference type="InParanoid" id="A0A2P5DAA2"/>
<feature type="compositionally biased region" description="Polar residues" evidence="1">
    <location>
        <begin position="1"/>
        <end position="10"/>
    </location>
</feature>